<protein>
    <submittedName>
        <fullName evidence="1">Uncharacterized protein</fullName>
    </submittedName>
</protein>
<gene>
    <name evidence="1" type="ORF">I4F81_004906</name>
</gene>
<evidence type="ECO:0000313" key="1">
    <source>
        <dbReference type="EMBL" id="KAK1862332.1"/>
    </source>
</evidence>
<organism evidence="1 2">
    <name type="scientific">Pyropia yezoensis</name>
    <name type="common">Susabi-nori</name>
    <name type="synonym">Porphyra yezoensis</name>
    <dbReference type="NCBI Taxonomy" id="2788"/>
    <lineage>
        <taxon>Eukaryota</taxon>
        <taxon>Rhodophyta</taxon>
        <taxon>Bangiophyceae</taxon>
        <taxon>Bangiales</taxon>
        <taxon>Bangiaceae</taxon>
        <taxon>Pyropia</taxon>
    </lineage>
</organism>
<proteinExistence type="predicted"/>
<comment type="caution">
    <text evidence="1">The sequence shown here is derived from an EMBL/GenBank/DDBJ whole genome shotgun (WGS) entry which is preliminary data.</text>
</comment>
<evidence type="ECO:0000313" key="2">
    <source>
        <dbReference type="Proteomes" id="UP000798662"/>
    </source>
</evidence>
<accession>A0ACC3BXR8</accession>
<sequence>MAGGREALLRQHIARDRVWRHLDARGQPLGRLAVAAASLLLGKHKPTALTSVWAGDPVLITHADSVVLTGRKATSKVYYRHSGYPGGLSTTPFADLQRKQPGESIRRAVRGMLPGNALRAVRMGQLDVRRIVAEVKAEAAGSGADGGAPSAVATAAGEVNRRGPRGLAELLAPAVDAADAEDALALQTWLQEAEASLSRGGGGARAFESDTGGRP</sequence>
<name>A0ACC3BXR8_PYRYE</name>
<dbReference type="Proteomes" id="UP000798662">
    <property type="component" value="Chromosome 1"/>
</dbReference>
<keyword evidence="2" id="KW-1185">Reference proteome</keyword>
<reference evidence="1" key="1">
    <citation type="submission" date="2019-11" db="EMBL/GenBank/DDBJ databases">
        <title>Nori genome reveals adaptations in red seaweeds to the harsh intertidal environment.</title>
        <authorList>
            <person name="Wang D."/>
            <person name="Mao Y."/>
        </authorList>
    </citation>
    <scope>NUCLEOTIDE SEQUENCE</scope>
    <source>
        <tissue evidence="1">Gametophyte</tissue>
    </source>
</reference>
<dbReference type="EMBL" id="CM020618">
    <property type="protein sequence ID" value="KAK1862332.1"/>
    <property type="molecule type" value="Genomic_DNA"/>
</dbReference>